<dbReference type="Pfam" id="PF12137">
    <property type="entry name" value="RapA_C"/>
    <property type="match status" value="1"/>
</dbReference>
<dbReference type="AlphaFoldDB" id="A0A1H6FCP5"/>
<dbReference type="SUPFAM" id="SSF52540">
    <property type="entry name" value="P-loop containing nucleoside triphosphate hydrolases"/>
    <property type="match status" value="2"/>
</dbReference>
<dbReference type="NCBIfam" id="NF003426">
    <property type="entry name" value="PRK04914.1"/>
    <property type="match status" value="1"/>
</dbReference>
<keyword evidence="6 9" id="KW-0238">DNA-binding</keyword>
<dbReference type="Gene3D" id="6.10.140.1500">
    <property type="match status" value="1"/>
</dbReference>
<dbReference type="CDD" id="cd18011">
    <property type="entry name" value="DEXDc_RapA"/>
    <property type="match status" value="1"/>
</dbReference>
<keyword evidence="8 9" id="KW-0804">Transcription</keyword>
<proteinExistence type="inferred from homology"/>
<sequence>MPEFICGQRWISDTEADLGLGLVVETELRRVTILFPACDDTRIYATDNAPLTRVRFQEGDEIHSHEGWSLTVTLVEEHEGLLTYLGEKADGMPGFLTELQLSHFIQFSKPQDRLFAGQIDNQNWFGLRHATLEKYNVLAQSPVRGLLGARVSLLPHQLYISHEVASRHAPRVLLADEVGLGKTIEAGLILHQQLFTERARRVLLLTPETLVHQWLVEMLRRFNLNFSVFDEERCIASSNEGEDEEAHNPFHSEQRILCSLEFLLDNPKRLAQAVDGEWDLLVVDEAHHLAWSEQEVSPEYQAVEQLASNTRGLLLLTATPEQLGRTGHFARLRLLDPARFYDYAAFVEEDRHYEPVAAAVQHLLNDEPLPQQASQVLLEKLHESAHMDWLAQFNDPKTDAKKRQQVSRQLLDLLLDRHGTGRVLFRNTRAAVKGFPERKLHAHPLEADDSYRLPEDYDGEPEDRILQELYPEFQNGQEGIWWQQDPRVSWLIDLLNDLSEEKVLVICAHPRTALELEEVLAAKNGIRATVFHEGMTIIQRDRAAAYFADLEAGARVLVSSEIGSEGRNFQFAHHLVLFDLPLNPDLLEQRIGRLDRIGQQQQIQIHVPHIMNSAQESLFLWYHEGMEAFTQTCPACPSVYTRMRPALLEVLASSSESHYQDILEALLEETQAQHAQLRAHLQRGRDLLLEMNSHRPKQAQQLCETIEDWDQDSQLMPWLEQLCDVYGIRLEEQDGETWVLRPGNHMVSASLPELPEDGLKVTLERDTALVREDLQLLSWEHPLVRGGMDWVLSSDQGNTSVVAIRDNRLPSGTLLLETLFVLVCAAPPELQARRFLPATVLRLVLDLEGEQWQSLLSPADIRQQIQQKKPVNVHTARNLVRAANERIQTLVKNAITQANTQLPDLITRSLEQMDKELNAEITRLEALHQVNPNVRPEEIDFARSRQQTLRTHLQASQLNLDALRVIVNT</sequence>
<dbReference type="PANTHER" id="PTHR45766:SF6">
    <property type="entry name" value="SWI_SNF-RELATED MATRIX-ASSOCIATED ACTIN-DEPENDENT REGULATOR OF CHROMATIN SUBFAMILY A-LIKE PROTEIN 1"/>
    <property type="match status" value="1"/>
</dbReference>
<dbReference type="Pfam" id="PF00176">
    <property type="entry name" value="SNF2-rel_dom"/>
    <property type="match status" value="1"/>
</dbReference>
<evidence type="ECO:0000256" key="3">
    <source>
        <dbReference type="ARBA" id="ARBA00022806"/>
    </source>
</evidence>
<dbReference type="EC" id="3.6.4.-" evidence="9"/>
<dbReference type="Gene3D" id="3.40.50.300">
    <property type="entry name" value="P-loop containing nucleotide triphosphate hydrolases"/>
    <property type="match status" value="1"/>
</dbReference>
<evidence type="ECO:0000313" key="12">
    <source>
        <dbReference type="EMBL" id="SEH07837.1"/>
    </source>
</evidence>
<evidence type="ECO:0000313" key="13">
    <source>
        <dbReference type="Proteomes" id="UP000236724"/>
    </source>
</evidence>
<dbReference type="GO" id="GO:0004386">
    <property type="term" value="F:helicase activity"/>
    <property type="evidence" value="ECO:0007669"/>
    <property type="project" value="UniProtKB-UniRule"/>
</dbReference>
<keyword evidence="4 9" id="KW-0067">ATP-binding</keyword>
<dbReference type="SMART" id="SM00490">
    <property type="entry name" value="HELICc"/>
    <property type="match status" value="1"/>
</dbReference>
<evidence type="ECO:0000256" key="5">
    <source>
        <dbReference type="ARBA" id="ARBA00023015"/>
    </source>
</evidence>
<evidence type="ECO:0000256" key="9">
    <source>
        <dbReference type="HAMAP-Rule" id="MF_01821"/>
    </source>
</evidence>
<dbReference type="PROSITE" id="PS51194">
    <property type="entry name" value="HELICASE_CTER"/>
    <property type="match status" value="1"/>
</dbReference>
<dbReference type="InterPro" id="IPR040765">
    <property type="entry name" value="Tudor_1_RapA"/>
</dbReference>
<evidence type="ECO:0000256" key="7">
    <source>
        <dbReference type="ARBA" id="ARBA00023159"/>
    </source>
</evidence>
<evidence type="ECO:0000256" key="6">
    <source>
        <dbReference type="ARBA" id="ARBA00023125"/>
    </source>
</evidence>
<dbReference type="Gene3D" id="2.30.30.930">
    <property type="match status" value="1"/>
</dbReference>
<dbReference type="Gene3D" id="3.30.360.80">
    <property type="match status" value="1"/>
</dbReference>
<dbReference type="Gene3D" id="3.40.50.10810">
    <property type="entry name" value="Tandem AAA-ATPase domain"/>
    <property type="match status" value="1"/>
</dbReference>
<comment type="similarity">
    <text evidence="9">Belongs to the SNF2/RAD54 helicase family. RapA subfamily.</text>
</comment>
<dbReference type="EMBL" id="FMSV02000541">
    <property type="protein sequence ID" value="SEH07837.1"/>
    <property type="molecule type" value="Genomic_DNA"/>
</dbReference>
<organism evidence="12 13">
    <name type="scientific">Candidatus Venteria ishoeyi</name>
    <dbReference type="NCBI Taxonomy" id="1899563"/>
    <lineage>
        <taxon>Bacteria</taxon>
        <taxon>Pseudomonadati</taxon>
        <taxon>Pseudomonadota</taxon>
        <taxon>Gammaproteobacteria</taxon>
        <taxon>Thiotrichales</taxon>
        <taxon>Thiotrichaceae</taxon>
        <taxon>Venteria</taxon>
    </lineage>
</organism>
<feature type="domain" description="Helicase ATP-binding" evidence="10">
    <location>
        <begin position="163"/>
        <end position="338"/>
    </location>
</feature>
<dbReference type="InterPro" id="IPR057342">
    <property type="entry name" value="DEXDc_RapA"/>
</dbReference>
<dbReference type="InterPro" id="IPR022737">
    <property type="entry name" value="RapA_C"/>
</dbReference>
<keyword evidence="5 9" id="KW-0805">Transcription regulation</keyword>
<dbReference type="PANTHER" id="PTHR45766">
    <property type="entry name" value="DNA ANNEALING HELICASE AND ENDONUCLEASE ZRANB3 FAMILY MEMBER"/>
    <property type="match status" value="1"/>
</dbReference>
<name>A0A1H6FCP5_9GAMM</name>
<feature type="domain" description="Helicase C-terminal" evidence="11">
    <location>
        <begin position="490"/>
        <end position="644"/>
    </location>
</feature>
<dbReference type="Gene3D" id="2.30.30.140">
    <property type="match status" value="1"/>
</dbReference>
<dbReference type="OrthoDB" id="9814088at2"/>
<dbReference type="Gene3D" id="6.10.140.2230">
    <property type="match status" value="1"/>
</dbReference>
<evidence type="ECO:0000256" key="4">
    <source>
        <dbReference type="ARBA" id="ARBA00022840"/>
    </source>
</evidence>
<dbReference type="GO" id="GO:0005524">
    <property type="term" value="F:ATP binding"/>
    <property type="evidence" value="ECO:0007669"/>
    <property type="project" value="UniProtKB-UniRule"/>
</dbReference>
<dbReference type="RefSeq" id="WP_103921453.1">
    <property type="nucleotide sequence ID" value="NZ_FMSV02000541.1"/>
</dbReference>
<evidence type="ECO:0000256" key="8">
    <source>
        <dbReference type="ARBA" id="ARBA00023163"/>
    </source>
</evidence>
<feature type="binding site" evidence="9">
    <location>
        <begin position="176"/>
        <end position="183"/>
    </location>
    <ligand>
        <name>ATP</name>
        <dbReference type="ChEBI" id="CHEBI:30616"/>
    </ligand>
</feature>
<keyword evidence="2 9" id="KW-0378">Hydrolase</keyword>
<dbReference type="CDD" id="cd18793">
    <property type="entry name" value="SF2_C_SNF"/>
    <property type="match status" value="1"/>
</dbReference>
<dbReference type="SMART" id="SM00487">
    <property type="entry name" value="DEXDc"/>
    <property type="match status" value="1"/>
</dbReference>
<evidence type="ECO:0000256" key="2">
    <source>
        <dbReference type="ARBA" id="ARBA00022801"/>
    </source>
</evidence>
<dbReference type="GO" id="GO:0003677">
    <property type="term" value="F:DNA binding"/>
    <property type="evidence" value="ECO:0007669"/>
    <property type="project" value="UniProtKB-KW"/>
</dbReference>
<gene>
    <name evidence="12" type="primary">rapA_5</name>
    <name evidence="9" type="synonym">rapA</name>
    <name evidence="12" type="ORF">MBHS_03724</name>
</gene>
<keyword evidence="13" id="KW-1185">Reference proteome</keyword>
<keyword evidence="7 9" id="KW-0010">Activator</keyword>
<dbReference type="PROSITE" id="PS51192">
    <property type="entry name" value="HELICASE_ATP_BIND_1"/>
    <property type="match status" value="1"/>
</dbReference>
<dbReference type="Proteomes" id="UP000236724">
    <property type="component" value="Unassembled WGS sequence"/>
</dbReference>
<dbReference type="InterPro" id="IPR049730">
    <property type="entry name" value="SNF2/RAD54-like_C"/>
</dbReference>
<evidence type="ECO:0000259" key="11">
    <source>
        <dbReference type="PROSITE" id="PS51194"/>
    </source>
</evidence>
<dbReference type="InterPro" id="IPR000330">
    <property type="entry name" value="SNF2_N"/>
</dbReference>
<dbReference type="InterPro" id="IPR040766">
    <property type="entry name" value="Tudor_2_RapA"/>
</dbReference>
<comment type="function">
    <text evidence="9">Transcription regulator that activates transcription by stimulating RNA polymerase (RNAP) recycling in case of stress conditions such as supercoiled DNA or high salt concentrations. Probably acts by releasing the RNAP, when it is trapped or immobilized on tightly supercoiled DNA. Does not activate transcription on linear DNA. Probably not involved in DNA repair.</text>
</comment>
<dbReference type="Pfam" id="PF18337">
    <property type="entry name" value="Tudor_RapA"/>
    <property type="match status" value="1"/>
</dbReference>
<accession>A0A1H6FCP5</accession>
<dbReference type="InterPro" id="IPR027417">
    <property type="entry name" value="P-loop_NTPase"/>
</dbReference>
<dbReference type="Pfam" id="PF00271">
    <property type="entry name" value="Helicase_C"/>
    <property type="match status" value="1"/>
</dbReference>
<dbReference type="InterPro" id="IPR014001">
    <property type="entry name" value="Helicase_ATP-bd"/>
</dbReference>
<dbReference type="HAMAP" id="MF_01821">
    <property type="entry name" value="Helicase_RapA"/>
    <property type="match status" value="1"/>
</dbReference>
<dbReference type="InterPro" id="IPR038718">
    <property type="entry name" value="SNF2-like_sf"/>
</dbReference>
<dbReference type="InterPro" id="IPR001650">
    <property type="entry name" value="Helicase_C-like"/>
</dbReference>
<feature type="short sequence motif" description="DEAH box" evidence="9">
    <location>
        <begin position="284"/>
        <end position="287"/>
    </location>
</feature>
<protein>
    <recommendedName>
        <fullName evidence="9">RNA polymerase-associated protein RapA</fullName>
        <ecNumber evidence="9">3.6.4.-</ecNumber>
    </recommendedName>
    <alternativeName>
        <fullName evidence="9">ATP-dependent helicase HepA</fullName>
    </alternativeName>
</protein>
<dbReference type="Pfam" id="PF18339">
    <property type="entry name" value="Tudor_1_RapA"/>
    <property type="match status" value="1"/>
</dbReference>
<dbReference type="GO" id="GO:0016817">
    <property type="term" value="F:hydrolase activity, acting on acid anhydrides"/>
    <property type="evidence" value="ECO:0007669"/>
    <property type="project" value="InterPro"/>
</dbReference>
<keyword evidence="1 9" id="KW-0547">Nucleotide-binding</keyword>
<dbReference type="GO" id="GO:0006355">
    <property type="term" value="P:regulation of DNA-templated transcription"/>
    <property type="evidence" value="ECO:0007669"/>
    <property type="project" value="UniProtKB-UniRule"/>
</dbReference>
<reference evidence="12 13" key="1">
    <citation type="submission" date="2016-10" db="EMBL/GenBank/DDBJ databases">
        <authorList>
            <person name="de Groot N.N."/>
        </authorList>
    </citation>
    <scope>NUCLEOTIDE SEQUENCE [LARGE SCALE GENOMIC DNA]</scope>
    <source>
        <strain evidence="12">MBHS1</strain>
    </source>
</reference>
<evidence type="ECO:0000259" key="10">
    <source>
        <dbReference type="PROSITE" id="PS51192"/>
    </source>
</evidence>
<evidence type="ECO:0000256" key="1">
    <source>
        <dbReference type="ARBA" id="ARBA00022741"/>
    </source>
</evidence>
<comment type="subunit">
    <text evidence="9">Interacts with the RNAP. Has a higher affinity for the core RNAP than for the holoenzyme. Its ATPase activity is stimulated by binding to RNAP.</text>
</comment>
<dbReference type="InterPro" id="IPR023949">
    <property type="entry name" value="Helicase_RapA"/>
</dbReference>
<keyword evidence="3 9" id="KW-0347">Helicase</keyword>